<sequence length="383" mass="41390">MTHHQGRHAQEPQIGLERLIAAPRQAAGWGRTALLTNPSGVTRDLTPAALALGRADIPLVKLFGPEHGVDGSGAPGEAPEAGQDGATGLPTSVLYHLTEEETRQRLDGLDTLLIDLQDVGVRFYTYISTIRDVLRAARTLPLRVVVLDRPNPIGFTVEGPPLRPEYRSFVGITQQLPLRHGLTIGEVARVLAAEEGAAVEVIETDAPDGWHAGREWVPSSPNLPDLLHLRLYPGACLIEALDASEGRGTALPFRQFGAPGLNAHALAEHLNALNLGVTARPAFFNPTTSKHQGERCAGVQLHETGGDLRRALPVGLALFAALEEAGAKRNPDWLQKLLGVPADTVPSTPESILHSLRGWQDQGIQQALTLRPHWLYPREENHL</sequence>
<name>A0ABV8ADU3_9DEIO</name>
<dbReference type="Pfam" id="PF20732">
    <property type="entry name" value="NamZ_C"/>
    <property type="match status" value="1"/>
</dbReference>
<protein>
    <submittedName>
        <fullName evidence="4">Exo-beta-N-acetylmuramidase NamZ domain-containing protein</fullName>
    </submittedName>
</protein>
<feature type="region of interest" description="Disordered" evidence="1">
    <location>
        <begin position="68"/>
        <end position="88"/>
    </location>
</feature>
<dbReference type="RefSeq" id="WP_380080162.1">
    <property type="nucleotide sequence ID" value="NZ_JBHRZF010000188.1"/>
</dbReference>
<comment type="caution">
    <text evidence="4">The sequence shown here is derived from an EMBL/GenBank/DDBJ whole genome shotgun (WGS) entry which is preliminary data.</text>
</comment>
<feature type="domain" description="Peptidoglycan beta-N-acetylmuramidase NamZ C-terminal" evidence="3">
    <location>
        <begin position="231"/>
        <end position="339"/>
    </location>
</feature>
<proteinExistence type="predicted"/>
<feature type="domain" description="Peptidoglycan beta-N-acetylmuramidase NamZ N-terminal" evidence="2">
    <location>
        <begin position="33"/>
        <end position="225"/>
    </location>
</feature>
<reference evidence="5" key="1">
    <citation type="journal article" date="2019" name="Int. J. Syst. Evol. Microbiol.">
        <title>The Global Catalogue of Microorganisms (GCM) 10K type strain sequencing project: providing services to taxonomists for standard genome sequencing and annotation.</title>
        <authorList>
            <consortium name="The Broad Institute Genomics Platform"/>
            <consortium name="The Broad Institute Genome Sequencing Center for Infectious Disease"/>
            <person name="Wu L."/>
            <person name="Ma J."/>
        </authorList>
    </citation>
    <scope>NUCLEOTIDE SEQUENCE [LARGE SCALE GENOMIC DNA]</scope>
    <source>
        <strain evidence="5">CCTCC AB 2013263</strain>
    </source>
</reference>
<dbReference type="Gene3D" id="3.40.50.12170">
    <property type="entry name" value="Uncharacterised protein PF07075, DUF1343"/>
    <property type="match status" value="1"/>
</dbReference>
<dbReference type="Proteomes" id="UP001595748">
    <property type="component" value="Unassembled WGS sequence"/>
</dbReference>
<evidence type="ECO:0000259" key="2">
    <source>
        <dbReference type="Pfam" id="PF07075"/>
    </source>
</evidence>
<dbReference type="EMBL" id="JBHRZF010000188">
    <property type="protein sequence ID" value="MFC3862360.1"/>
    <property type="molecule type" value="Genomic_DNA"/>
</dbReference>
<accession>A0ABV8ADU3</accession>
<gene>
    <name evidence="4" type="ORF">ACFOPQ_16480</name>
</gene>
<dbReference type="PIRSF" id="PIRSF016719">
    <property type="entry name" value="UCP016719"/>
    <property type="match status" value="1"/>
</dbReference>
<evidence type="ECO:0000256" key="1">
    <source>
        <dbReference type="SAM" id="MobiDB-lite"/>
    </source>
</evidence>
<evidence type="ECO:0000259" key="3">
    <source>
        <dbReference type="Pfam" id="PF20732"/>
    </source>
</evidence>
<dbReference type="PANTHER" id="PTHR42915">
    <property type="entry name" value="HYPOTHETICAL 460 KDA PROTEIN IN FEUA-SIGW INTERGENIC REGION [PRECURSOR]"/>
    <property type="match status" value="1"/>
</dbReference>
<dbReference type="PANTHER" id="PTHR42915:SF1">
    <property type="entry name" value="PEPTIDOGLYCAN BETA-N-ACETYLMURAMIDASE NAMZ"/>
    <property type="match status" value="1"/>
</dbReference>
<organism evidence="4 5">
    <name type="scientific">Deinococcus antarcticus</name>
    <dbReference type="NCBI Taxonomy" id="1298767"/>
    <lineage>
        <taxon>Bacteria</taxon>
        <taxon>Thermotogati</taxon>
        <taxon>Deinococcota</taxon>
        <taxon>Deinococci</taxon>
        <taxon>Deinococcales</taxon>
        <taxon>Deinococcaceae</taxon>
        <taxon>Deinococcus</taxon>
    </lineage>
</organism>
<evidence type="ECO:0000313" key="4">
    <source>
        <dbReference type="EMBL" id="MFC3862360.1"/>
    </source>
</evidence>
<feature type="compositionally biased region" description="Low complexity" evidence="1">
    <location>
        <begin position="75"/>
        <end position="86"/>
    </location>
</feature>
<evidence type="ECO:0000313" key="5">
    <source>
        <dbReference type="Proteomes" id="UP001595748"/>
    </source>
</evidence>
<dbReference type="InterPro" id="IPR008302">
    <property type="entry name" value="NamZ"/>
</dbReference>
<keyword evidence="5" id="KW-1185">Reference proteome</keyword>
<dbReference type="Pfam" id="PF07075">
    <property type="entry name" value="NamZ_N"/>
    <property type="match status" value="1"/>
</dbReference>
<dbReference type="InterPro" id="IPR048503">
    <property type="entry name" value="NamZ_C"/>
</dbReference>
<dbReference type="InterPro" id="IPR048502">
    <property type="entry name" value="NamZ_N"/>
</dbReference>
<dbReference type="Gene3D" id="3.90.1150.140">
    <property type="match status" value="1"/>
</dbReference>